<gene>
    <name evidence="6" type="ORF">FK004_16815</name>
</gene>
<evidence type="ECO:0000256" key="3">
    <source>
        <dbReference type="ARBA" id="ARBA00023163"/>
    </source>
</evidence>
<keyword evidence="1" id="KW-0805">Transcription regulation</keyword>
<dbReference type="PROSITE" id="PS50977">
    <property type="entry name" value="HTH_TETR_2"/>
    <property type="match status" value="1"/>
</dbReference>
<dbReference type="KEGG" id="fki:FK004_16815"/>
<name>A0A2S1LSW9_9FLAO</name>
<evidence type="ECO:0000256" key="1">
    <source>
        <dbReference type="ARBA" id="ARBA00023015"/>
    </source>
</evidence>
<organism evidence="6 7">
    <name type="scientific">Flavobacterium kingsejongi</name>
    <dbReference type="NCBI Taxonomy" id="1678728"/>
    <lineage>
        <taxon>Bacteria</taxon>
        <taxon>Pseudomonadati</taxon>
        <taxon>Bacteroidota</taxon>
        <taxon>Flavobacteriia</taxon>
        <taxon>Flavobacteriales</taxon>
        <taxon>Flavobacteriaceae</taxon>
        <taxon>Flavobacterium</taxon>
    </lineage>
</organism>
<feature type="domain" description="HTH tetR-type" evidence="5">
    <location>
        <begin position="6"/>
        <end position="66"/>
    </location>
</feature>
<evidence type="ECO:0000313" key="6">
    <source>
        <dbReference type="EMBL" id="AWG26772.1"/>
    </source>
</evidence>
<dbReference type="Proteomes" id="UP000244677">
    <property type="component" value="Chromosome"/>
</dbReference>
<proteinExistence type="predicted"/>
<dbReference type="InterPro" id="IPR009057">
    <property type="entry name" value="Homeodomain-like_sf"/>
</dbReference>
<keyword evidence="3" id="KW-0804">Transcription</keyword>
<dbReference type="Pfam" id="PF00440">
    <property type="entry name" value="TetR_N"/>
    <property type="match status" value="1"/>
</dbReference>
<feature type="DNA-binding region" description="H-T-H motif" evidence="4">
    <location>
        <begin position="29"/>
        <end position="48"/>
    </location>
</feature>
<evidence type="ECO:0000259" key="5">
    <source>
        <dbReference type="PROSITE" id="PS50977"/>
    </source>
</evidence>
<sequence>MARTKEFEPEEKLIKARDLFWEKGYSGTSMQDLVEAMGLNRGSIYDTFGDKHSLFLQSLSNYAEEILKEYTNVATTVSSPLKAIEQILSGNVKKAFVNGKNSCMSVKCSLELASDDKSVQHIIQLSGCKITKVFEELIIKGQEAGEIKEQDAKMLANFVGTYFSGLWQSYIVTGDKQLIQNQITFLISMIKK</sequence>
<dbReference type="SUPFAM" id="SSF48498">
    <property type="entry name" value="Tetracyclin repressor-like, C-terminal domain"/>
    <property type="match status" value="1"/>
</dbReference>
<keyword evidence="7" id="KW-1185">Reference proteome</keyword>
<dbReference type="SUPFAM" id="SSF46689">
    <property type="entry name" value="Homeodomain-like"/>
    <property type="match status" value="1"/>
</dbReference>
<evidence type="ECO:0000313" key="7">
    <source>
        <dbReference type="Proteomes" id="UP000244677"/>
    </source>
</evidence>
<dbReference type="EMBL" id="CP020919">
    <property type="protein sequence ID" value="AWG26772.1"/>
    <property type="molecule type" value="Genomic_DNA"/>
</dbReference>
<dbReference type="InterPro" id="IPR001647">
    <property type="entry name" value="HTH_TetR"/>
</dbReference>
<dbReference type="GO" id="GO:0003677">
    <property type="term" value="F:DNA binding"/>
    <property type="evidence" value="ECO:0007669"/>
    <property type="project" value="UniProtKB-UniRule"/>
</dbReference>
<dbReference type="RefSeq" id="WP_108738274.1">
    <property type="nucleotide sequence ID" value="NZ_CP020919.1"/>
</dbReference>
<reference evidence="6 7" key="1">
    <citation type="submission" date="2017-04" db="EMBL/GenBank/DDBJ databases">
        <title>Complete genome sequence of Flavobacterium kingsejong AJ004.</title>
        <authorList>
            <person name="Lee P.C."/>
        </authorList>
    </citation>
    <scope>NUCLEOTIDE SEQUENCE [LARGE SCALE GENOMIC DNA]</scope>
    <source>
        <strain evidence="6 7">AJ004</strain>
    </source>
</reference>
<evidence type="ECO:0000256" key="4">
    <source>
        <dbReference type="PROSITE-ProRule" id="PRU00335"/>
    </source>
</evidence>
<dbReference type="Gene3D" id="1.10.10.60">
    <property type="entry name" value="Homeodomain-like"/>
    <property type="match status" value="1"/>
</dbReference>
<evidence type="ECO:0000256" key="2">
    <source>
        <dbReference type="ARBA" id="ARBA00023125"/>
    </source>
</evidence>
<dbReference type="Gene3D" id="1.10.357.10">
    <property type="entry name" value="Tetracycline Repressor, domain 2"/>
    <property type="match status" value="1"/>
</dbReference>
<protein>
    <submittedName>
        <fullName evidence="6">TetR family transcriptional regulator</fullName>
    </submittedName>
</protein>
<dbReference type="InterPro" id="IPR036271">
    <property type="entry name" value="Tet_transcr_reg_TetR-rel_C_sf"/>
</dbReference>
<dbReference type="AlphaFoldDB" id="A0A2S1LSW9"/>
<dbReference type="OrthoDB" id="9795242at2"/>
<accession>A0A2S1LSW9</accession>
<keyword evidence="2 4" id="KW-0238">DNA-binding</keyword>
<dbReference type="PANTHER" id="PTHR47506:SF10">
    <property type="entry name" value="TRANSCRIPTIONAL REGULATORY PROTEIN"/>
    <property type="match status" value="1"/>
</dbReference>
<dbReference type="PANTHER" id="PTHR47506">
    <property type="entry name" value="TRANSCRIPTIONAL REGULATORY PROTEIN"/>
    <property type="match status" value="1"/>
</dbReference>